<protein>
    <submittedName>
        <fullName evidence="2">Tumor necrosis factor</fullName>
    </submittedName>
</protein>
<reference evidence="2 3" key="2">
    <citation type="submission" date="2019-04" db="EMBL/GenBank/DDBJ databases">
        <title>The genome sequence of big-headed turtle.</title>
        <authorList>
            <person name="Gong S."/>
        </authorList>
    </citation>
    <scope>NUCLEOTIDE SEQUENCE [LARGE SCALE GENOMIC DNA]</scope>
    <source>
        <strain evidence="2">DO16091913</strain>
        <tissue evidence="2">Muscle</tissue>
    </source>
</reference>
<gene>
    <name evidence="2" type="ORF">DR999_PMT20426</name>
</gene>
<proteinExistence type="predicted"/>
<evidence type="ECO:0000313" key="3">
    <source>
        <dbReference type="Proteomes" id="UP000297703"/>
    </source>
</evidence>
<keyword evidence="3" id="KW-1185">Reference proteome</keyword>
<comment type="caution">
    <text evidence="2">The sequence shown here is derived from an EMBL/GenBank/DDBJ whole genome shotgun (WGS) entry which is preliminary data.</text>
</comment>
<accession>A0A4D9DS94</accession>
<feature type="compositionally biased region" description="Low complexity" evidence="1">
    <location>
        <begin position="25"/>
        <end position="39"/>
    </location>
</feature>
<evidence type="ECO:0000313" key="2">
    <source>
        <dbReference type="EMBL" id="TFJ97712.1"/>
    </source>
</evidence>
<dbReference type="AlphaFoldDB" id="A0A4D9DS94"/>
<feature type="region of interest" description="Disordered" evidence="1">
    <location>
        <begin position="98"/>
        <end position="117"/>
    </location>
</feature>
<organism evidence="2 3">
    <name type="scientific">Platysternon megacephalum</name>
    <name type="common">big-headed turtle</name>
    <dbReference type="NCBI Taxonomy" id="55544"/>
    <lineage>
        <taxon>Eukaryota</taxon>
        <taxon>Metazoa</taxon>
        <taxon>Chordata</taxon>
        <taxon>Craniata</taxon>
        <taxon>Vertebrata</taxon>
        <taxon>Euteleostomi</taxon>
        <taxon>Archelosauria</taxon>
        <taxon>Testudinata</taxon>
        <taxon>Testudines</taxon>
        <taxon>Cryptodira</taxon>
        <taxon>Durocryptodira</taxon>
        <taxon>Testudinoidea</taxon>
        <taxon>Platysternidae</taxon>
        <taxon>Platysternon</taxon>
    </lineage>
</organism>
<reference evidence="2 3" key="1">
    <citation type="submission" date="2019-04" db="EMBL/GenBank/DDBJ databases">
        <title>Draft genome of the big-headed turtle Platysternon megacephalum.</title>
        <authorList>
            <person name="Gong S."/>
        </authorList>
    </citation>
    <scope>NUCLEOTIDE SEQUENCE [LARGE SCALE GENOMIC DNA]</scope>
    <source>
        <strain evidence="2">DO16091913</strain>
        <tissue evidence="2">Muscle</tissue>
    </source>
</reference>
<sequence length="117" mass="12191">MWTALGGGPQASRVSDSGKAATCKLPQGQGPQGLQGPQFLGNSTTWLLNRAGALRSSRLPDTELGPSVPGVWQCRDGFSGSVAPGQLPQMDCARLENPGLPDSWASQHSGAVLELQH</sequence>
<feature type="region of interest" description="Disordered" evidence="1">
    <location>
        <begin position="1"/>
        <end position="39"/>
    </location>
</feature>
<name>A0A4D9DS94_9SAUR</name>
<evidence type="ECO:0000256" key="1">
    <source>
        <dbReference type="SAM" id="MobiDB-lite"/>
    </source>
</evidence>
<dbReference type="EMBL" id="QXTE01000466">
    <property type="protein sequence ID" value="TFJ97712.1"/>
    <property type="molecule type" value="Genomic_DNA"/>
</dbReference>
<dbReference type="Proteomes" id="UP000297703">
    <property type="component" value="Unassembled WGS sequence"/>
</dbReference>